<dbReference type="CDD" id="cd12235">
    <property type="entry name" value="RRM_PPIL4"/>
    <property type="match status" value="1"/>
</dbReference>
<dbReference type="GO" id="GO:0003755">
    <property type="term" value="F:peptidyl-prolyl cis-trans isomerase activity"/>
    <property type="evidence" value="ECO:0007669"/>
    <property type="project" value="UniProtKB-UniRule"/>
</dbReference>
<dbReference type="GeneID" id="28963820"/>
<accession>A0A1A6AE19</accession>
<dbReference type="Gene3D" id="2.40.100.10">
    <property type="entry name" value="Cyclophilin-like"/>
    <property type="match status" value="1"/>
</dbReference>
<evidence type="ECO:0000256" key="5">
    <source>
        <dbReference type="ARBA" id="ARBA00022884"/>
    </source>
</evidence>
<evidence type="ECO:0000256" key="10">
    <source>
        <dbReference type="RuleBase" id="RU365081"/>
    </source>
</evidence>
<evidence type="ECO:0000313" key="15">
    <source>
        <dbReference type="EMBL" id="WWC57589.1"/>
    </source>
</evidence>
<dbReference type="GO" id="GO:0005634">
    <property type="term" value="C:nucleus"/>
    <property type="evidence" value="ECO:0007669"/>
    <property type="project" value="UniProtKB-SubCell"/>
</dbReference>
<feature type="compositionally biased region" description="Basic residues" evidence="11">
    <location>
        <begin position="415"/>
        <end position="429"/>
    </location>
</feature>
<dbReference type="PANTHER" id="PTHR45843">
    <property type="entry name" value="PEPTIDYL-PROLYL CIS-TRANS ISOMERASE-LIKE 4"/>
    <property type="match status" value="1"/>
</dbReference>
<dbReference type="AlphaFoldDB" id="A0A1A6AE19"/>
<name>A0A1A6AE19_9TREE</name>
<evidence type="ECO:0000259" key="12">
    <source>
        <dbReference type="PROSITE" id="PS50072"/>
    </source>
</evidence>
<dbReference type="SUPFAM" id="SSF54928">
    <property type="entry name" value="RNA-binding domain, RBD"/>
    <property type="match status" value="1"/>
</dbReference>
<dbReference type="FunFam" id="2.40.100.10:FF:000015">
    <property type="entry name" value="Peptidyl-prolyl cis-trans isomerase"/>
    <property type="match status" value="1"/>
</dbReference>
<dbReference type="KEGG" id="kdj:28963820"/>
<dbReference type="InterPro" id="IPR012677">
    <property type="entry name" value="Nucleotide-bd_a/b_plait_sf"/>
</dbReference>
<dbReference type="CDD" id="cd01921">
    <property type="entry name" value="cyclophilin_RRM"/>
    <property type="match status" value="1"/>
</dbReference>
<keyword evidence="6 10" id="KW-0697">Rotamase</keyword>
<protein>
    <recommendedName>
        <fullName evidence="10">Peptidyl-prolyl cis-trans isomerase</fullName>
        <shortName evidence="10">PPIase</shortName>
        <ecNumber evidence="10">5.2.1.8</ecNumber>
    </recommendedName>
</protein>
<dbReference type="EC" id="5.2.1.8" evidence="10"/>
<organism evidence="14">
    <name type="scientific">Kwoniella dejecticola CBS 10117</name>
    <dbReference type="NCBI Taxonomy" id="1296121"/>
    <lineage>
        <taxon>Eukaryota</taxon>
        <taxon>Fungi</taxon>
        <taxon>Dikarya</taxon>
        <taxon>Basidiomycota</taxon>
        <taxon>Agaricomycotina</taxon>
        <taxon>Tremellomycetes</taxon>
        <taxon>Tremellales</taxon>
        <taxon>Cryptococcaceae</taxon>
        <taxon>Kwoniella</taxon>
    </lineage>
</organism>
<evidence type="ECO:0000256" key="3">
    <source>
        <dbReference type="ARBA" id="ARBA00004123"/>
    </source>
</evidence>
<dbReference type="PROSITE" id="PS50072">
    <property type="entry name" value="CSA_PPIASE_2"/>
    <property type="match status" value="1"/>
</dbReference>
<comment type="function">
    <text evidence="2 10">PPIases accelerate the folding of proteins. It catalyzes the cis-trans isomerization of proline imidic peptide bonds in oligopeptides.</text>
</comment>
<comment type="similarity">
    <text evidence="4 10">Belongs to the cyclophilin-type PPIase family. PPIL4 subfamily.</text>
</comment>
<evidence type="ECO:0000256" key="4">
    <source>
        <dbReference type="ARBA" id="ARBA00010739"/>
    </source>
</evidence>
<dbReference type="STRING" id="1296121.A0A1A6AE19"/>
<reference evidence="15" key="3">
    <citation type="submission" date="2024-02" db="EMBL/GenBank/DDBJ databases">
        <title>Comparative genomics of Cryptococcus and Kwoniella reveals pathogenesis evolution and contrasting modes of karyotype evolution via chromosome fusion or intercentromeric recombination.</title>
        <authorList>
            <person name="Coelho M.A."/>
            <person name="David-Palma M."/>
            <person name="Shea T."/>
            <person name="Bowers K."/>
            <person name="McGinley-Smith S."/>
            <person name="Mohammad A.W."/>
            <person name="Gnirke A."/>
            <person name="Yurkov A.M."/>
            <person name="Nowrousian M."/>
            <person name="Sun S."/>
            <person name="Cuomo C.A."/>
            <person name="Heitman J."/>
        </authorList>
    </citation>
    <scope>NUCLEOTIDE SEQUENCE</scope>
    <source>
        <strain evidence="15">CBS 10117</strain>
    </source>
</reference>
<dbReference type="Gene3D" id="3.30.70.330">
    <property type="match status" value="1"/>
</dbReference>
<dbReference type="Proteomes" id="UP000078595">
    <property type="component" value="Chromosome 1"/>
</dbReference>
<dbReference type="SUPFAM" id="SSF50891">
    <property type="entry name" value="Cyclophilin-like"/>
    <property type="match status" value="1"/>
</dbReference>
<dbReference type="PRINTS" id="PR00153">
    <property type="entry name" value="CSAPPISMRASE"/>
</dbReference>
<feature type="compositionally biased region" description="Gly residues" evidence="11">
    <location>
        <begin position="341"/>
        <end position="377"/>
    </location>
</feature>
<dbReference type="InterPro" id="IPR035538">
    <property type="entry name" value="Cyclophilin_PPIL4"/>
</dbReference>
<dbReference type="EMBL" id="CP144530">
    <property type="protein sequence ID" value="WWC57589.1"/>
    <property type="molecule type" value="Genomic_DNA"/>
</dbReference>
<dbReference type="InterPro" id="IPR035542">
    <property type="entry name" value="CRIP"/>
</dbReference>
<gene>
    <name evidence="14" type="ORF">I303_00121</name>
    <name evidence="15" type="ORF">I303_100121</name>
</gene>
<evidence type="ECO:0000256" key="11">
    <source>
        <dbReference type="SAM" id="MobiDB-lite"/>
    </source>
</evidence>
<reference evidence="15" key="2">
    <citation type="submission" date="2013-07" db="EMBL/GenBank/DDBJ databases">
        <authorList>
            <consortium name="The Broad Institute Genome Sequencing Platform"/>
            <person name="Cuomo C."/>
            <person name="Litvintseva A."/>
            <person name="Chen Y."/>
            <person name="Heitman J."/>
            <person name="Sun S."/>
            <person name="Springer D."/>
            <person name="Dromer F."/>
            <person name="Young S.K."/>
            <person name="Zeng Q."/>
            <person name="Gargeya S."/>
            <person name="Fitzgerald M."/>
            <person name="Abouelleil A."/>
            <person name="Alvarado L."/>
            <person name="Berlin A.M."/>
            <person name="Chapman S.B."/>
            <person name="Dewar J."/>
            <person name="Goldberg J."/>
            <person name="Griggs A."/>
            <person name="Gujja S."/>
            <person name="Hansen M."/>
            <person name="Howarth C."/>
            <person name="Imamovic A."/>
            <person name="Larimer J."/>
            <person name="McCowan C."/>
            <person name="Murphy C."/>
            <person name="Pearson M."/>
            <person name="Priest M."/>
            <person name="Roberts A."/>
            <person name="Saif S."/>
            <person name="Shea T."/>
            <person name="Sykes S."/>
            <person name="Wortman J."/>
            <person name="Nusbaum C."/>
            <person name="Birren B."/>
        </authorList>
    </citation>
    <scope>NUCLEOTIDE SEQUENCE</scope>
    <source>
        <strain evidence="15">CBS 10117</strain>
    </source>
</reference>
<feature type="region of interest" description="Disordered" evidence="11">
    <location>
        <begin position="337"/>
        <end position="466"/>
    </location>
</feature>
<keyword evidence="16" id="KW-1185">Reference proteome</keyword>
<dbReference type="PANTHER" id="PTHR45843:SF1">
    <property type="entry name" value="PEPTIDYL-PROLYL CIS-TRANS ISOMERASE-LIKE 4"/>
    <property type="match status" value="1"/>
</dbReference>
<dbReference type="GO" id="GO:0003723">
    <property type="term" value="F:RNA binding"/>
    <property type="evidence" value="ECO:0007669"/>
    <property type="project" value="UniProtKB-UniRule"/>
</dbReference>
<evidence type="ECO:0000256" key="1">
    <source>
        <dbReference type="ARBA" id="ARBA00000971"/>
    </source>
</evidence>
<sequence length="484" mass="54880">MSVMLETSLGELVIDLEVDKCPRTCENFLKLCKIKYYALNAFFNVSKDFIAQTGDPTATGTGGESLSSYLYAQSQSISSSKRPPPPRYFQPEILNSLKHVSKGTVSMAVAPTNPPGCGSQFFLTLADNIEYLDGKHAVFGHVIEGLQTLDKINEAFLDKEGRPLQDIRIRHVEILEDPFPDPEDFIPIPDSPLRPPDNFSSIRISDTENIYEEVPEDEIEEKRRNTAAASSALTLEMIGDLPFAAVRPPENILFVCKLNPVTADEDLELIFSRFGKILSCEIVRDKKSGDSLQYAFIEFDERESAEQAYFKMQNVLVDDRRIWVDFSQSVAKMSVHQAISGGRGRGGGRGGRGGRGRGGGGGRDNGYGGGGGGGGAGRARDRDDREERRYVASAPRDARGTEGYGMVFDQSTTSTRRKSRSPRRHRDRSRSRERDRDRDDRRDRHSDKHRRNRDDRRDRDRERDWDRETDRYRDDRRDRDRDRR</sequence>
<dbReference type="Pfam" id="PF00076">
    <property type="entry name" value="RRM_1"/>
    <property type="match status" value="1"/>
</dbReference>
<dbReference type="InterPro" id="IPR029000">
    <property type="entry name" value="Cyclophilin-like_dom_sf"/>
</dbReference>
<dbReference type="EMBL" id="KI894027">
    <property type="protein sequence ID" value="OBR88310.1"/>
    <property type="molecule type" value="Genomic_DNA"/>
</dbReference>
<evidence type="ECO:0000259" key="13">
    <source>
        <dbReference type="PROSITE" id="PS50102"/>
    </source>
</evidence>
<evidence type="ECO:0000256" key="6">
    <source>
        <dbReference type="ARBA" id="ARBA00023110"/>
    </source>
</evidence>
<evidence type="ECO:0000256" key="8">
    <source>
        <dbReference type="ARBA" id="ARBA00023242"/>
    </source>
</evidence>
<evidence type="ECO:0000313" key="16">
    <source>
        <dbReference type="Proteomes" id="UP000078595"/>
    </source>
</evidence>
<reference evidence="14" key="1">
    <citation type="submission" date="2013-07" db="EMBL/GenBank/DDBJ databases">
        <title>The Genome Sequence of Cryptococcus dejecticola CBS10117.</title>
        <authorList>
            <consortium name="The Broad Institute Genome Sequencing Platform"/>
            <person name="Cuomo C."/>
            <person name="Litvintseva A."/>
            <person name="Chen Y."/>
            <person name="Heitman J."/>
            <person name="Sun S."/>
            <person name="Springer D."/>
            <person name="Dromer F."/>
            <person name="Young S.K."/>
            <person name="Zeng Q."/>
            <person name="Gargeya S."/>
            <person name="Fitzgerald M."/>
            <person name="Abouelleil A."/>
            <person name="Alvarado L."/>
            <person name="Berlin A.M."/>
            <person name="Chapman S.B."/>
            <person name="Dewar J."/>
            <person name="Goldberg J."/>
            <person name="Griggs A."/>
            <person name="Gujja S."/>
            <person name="Hansen M."/>
            <person name="Howarth C."/>
            <person name="Imamovic A."/>
            <person name="Larimer J."/>
            <person name="McCowan C."/>
            <person name="Murphy C."/>
            <person name="Pearson M."/>
            <person name="Priest M."/>
            <person name="Roberts A."/>
            <person name="Saif S."/>
            <person name="Shea T."/>
            <person name="Sykes S."/>
            <person name="Wortman J."/>
            <person name="Nusbaum C."/>
            <person name="Birren B."/>
        </authorList>
    </citation>
    <scope>NUCLEOTIDE SEQUENCE [LARGE SCALE GENOMIC DNA]</scope>
    <source>
        <strain evidence="14">CBS 10117</strain>
    </source>
</reference>
<keyword evidence="8 10" id="KW-0539">Nucleus</keyword>
<dbReference type="InterPro" id="IPR002130">
    <property type="entry name" value="Cyclophilin-type_PPIase_dom"/>
</dbReference>
<dbReference type="RefSeq" id="XP_018266152.1">
    <property type="nucleotide sequence ID" value="XM_018403498.1"/>
</dbReference>
<dbReference type="PROSITE" id="PS50102">
    <property type="entry name" value="RRM"/>
    <property type="match status" value="1"/>
</dbReference>
<evidence type="ECO:0000313" key="14">
    <source>
        <dbReference type="EMBL" id="OBR88310.1"/>
    </source>
</evidence>
<feature type="domain" description="RRM" evidence="13">
    <location>
        <begin position="251"/>
        <end position="329"/>
    </location>
</feature>
<evidence type="ECO:0000256" key="2">
    <source>
        <dbReference type="ARBA" id="ARBA00002388"/>
    </source>
</evidence>
<evidence type="ECO:0000256" key="7">
    <source>
        <dbReference type="ARBA" id="ARBA00023235"/>
    </source>
</evidence>
<proteinExistence type="inferred from homology"/>
<feature type="compositionally biased region" description="Basic and acidic residues" evidence="11">
    <location>
        <begin position="430"/>
        <end position="466"/>
    </location>
</feature>
<comment type="catalytic activity">
    <reaction evidence="1 10">
        <text>[protein]-peptidylproline (omega=180) = [protein]-peptidylproline (omega=0)</text>
        <dbReference type="Rhea" id="RHEA:16237"/>
        <dbReference type="Rhea" id="RHEA-COMP:10747"/>
        <dbReference type="Rhea" id="RHEA-COMP:10748"/>
        <dbReference type="ChEBI" id="CHEBI:83833"/>
        <dbReference type="ChEBI" id="CHEBI:83834"/>
        <dbReference type="EC" id="5.2.1.8"/>
    </reaction>
</comment>
<evidence type="ECO:0000256" key="9">
    <source>
        <dbReference type="PROSITE-ProRule" id="PRU00176"/>
    </source>
</evidence>
<dbReference type="VEuPathDB" id="FungiDB:I303_00121"/>
<dbReference type="InterPro" id="IPR000504">
    <property type="entry name" value="RRM_dom"/>
</dbReference>
<keyword evidence="5 9" id="KW-0694">RNA-binding</keyword>
<dbReference type="Pfam" id="PF00160">
    <property type="entry name" value="Pro_isomerase"/>
    <property type="match status" value="1"/>
</dbReference>
<comment type="subcellular location">
    <subcellularLocation>
        <location evidence="3 10">Nucleus</location>
    </subcellularLocation>
</comment>
<dbReference type="InterPro" id="IPR035979">
    <property type="entry name" value="RBD_domain_sf"/>
</dbReference>
<feature type="compositionally biased region" description="Basic and acidic residues" evidence="11">
    <location>
        <begin position="378"/>
        <end position="400"/>
    </location>
</feature>
<dbReference type="OrthoDB" id="2083at2759"/>
<dbReference type="SMART" id="SM00360">
    <property type="entry name" value="RRM"/>
    <property type="match status" value="1"/>
</dbReference>
<feature type="domain" description="PPIase cyclophilin-type" evidence="12">
    <location>
        <begin position="6"/>
        <end position="174"/>
    </location>
</feature>
<keyword evidence="7 10" id="KW-0413">Isomerase</keyword>